<feature type="signal peptide" evidence="1">
    <location>
        <begin position="1"/>
        <end position="28"/>
    </location>
</feature>
<keyword evidence="1" id="KW-0732">Signal</keyword>
<reference evidence="2 3" key="1">
    <citation type="submission" date="2018-06" db="EMBL/GenBank/DDBJ databases">
        <title>The complete genome sequence of a nosiheptide producer Streptomyces actuosus ATCC 25421: deducing the ability of producing a new class III lantibiotics.</title>
        <authorList>
            <person name="Liu W."/>
            <person name="Sun F."/>
            <person name="Hu Y."/>
        </authorList>
    </citation>
    <scope>NUCLEOTIDE SEQUENCE [LARGE SCALE GENOMIC DNA]</scope>
    <source>
        <strain evidence="2 3">ATCC 25421</strain>
    </source>
</reference>
<dbReference type="AlphaFoldDB" id="A0A2U9NVS1"/>
<evidence type="ECO:0000256" key="1">
    <source>
        <dbReference type="SAM" id="SignalP"/>
    </source>
</evidence>
<dbReference type="OrthoDB" id="5190759at2"/>
<feature type="chain" id="PRO_5016054489" evidence="1">
    <location>
        <begin position="29"/>
        <end position="138"/>
    </location>
</feature>
<protein>
    <submittedName>
        <fullName evidence="2">Uncharacterized protein</fullName>
    </submittedName>
</protein>
<accession>A0A2U9NVS1</accession>
<proteinExistence type="predicted"/>
<evidence type="ECO:0000313" key="3">
    <source>
        <dbReference type="Proteomes" id="UP000247634"/>
    </source>
</evidence>
<evidence type="ECO:0000313" key="2">
    <source>
        <dbReference type="EMBL" id="AWT41204.1"/>
    </source>
</evidence>
<dbReference type="EMBL" id="CP029788">
    <property type="protein sequence ID" value="AWT41204.1"/>
    <property type="molecule type" value="Genomic_DNA"/>
</dbReference>
<organism evidence="2 3">
    <name type="scientific">Streptomyces actuosus</name>
    <dbReference type="NCBI Taxonomy" id="1885"/>
    <lineage>
        <taxon>Bacteria</taxon>
        <taxon>Bacillati</taxon>
        <taxon>Actinomycetota</taxon>
        <taxon>Actinomycetes</taxon>
        <taxon>Kitasatosporales</taxon>
        <taxon>Streptomycetaceae</taxon>
        <taxon>Streptomyces</taxon>
    </lineage>
</organism>
<gene>
    <name evidence="2" type="ORF">DMT42_01945</name>
</gene>
<dbReference type="RefSeq" id="WP_110626140.1">
    <property type="nucleotide sequence ID" value="NZ_CP029788.1"/>
</dbReference>
<dbReference type="Proteomes" id="UP000247634">
    <property type="component" value="Chromosome"/>
</dbReference>
<sequence length="138" mass="14884">MLRKFGKLAAVAAVATAAVSLASAPASAASTAYNTRTVWVDGIPRETDADACTTRTLYLSSGTYTWTQILNNSRYPSRDIYLAAGTYTWTDCIRPHDYSYQQTSTLDKAGSSPATLNDPSFQLDAGDVTFGSQLDPHF</sequence>
<dbReference type="KEGG" id="sact:DMT42_01945"/>
<name>A0A2U9NVS1_STRAS</name>
<keyword evidence="3" id="KW-1185">Reference proteome</keyword>